<protein>
    <submittedName>
        <fullName evidence="1">Uncharacterized protein</fullName>
    </submittedName>
</protein>
<evidence type="ECO:0000313" key="2">
    <source>
        <dbReference type="Proteomes" id="UP000886501"/>
    </source>
</evidence>
<sequence length="517" mass="58496">MPSQTRPTAAHNLSPFERCAPEILQRIALFAVEERLLGPPSDLLALLTTSTTINFALSPGKDNNLCARIFALKFDTAASSRRLTERWLTSKSLATELRHRFEVLKRIRGGVIDGYTLQYDLWTVFLIVLEHDRKNALQLTQWAGAHTFACRVAERWLNDGYEPDFGENVGGLVCTIIWELSALAELTEPLRRKLQDLFRVHVLCGYRFSLFYASEEFFDVKGQPEELEERVRGKPPASTQVQYYGHTITIAAPPLASACLLVFLTATQPNALRYTPGYMEQYVPGRTFSERMDEEWHRLVMCHSINTASNPLGGKRFTPSALVGLWKGTVLVPNFVAFLAFLHSNQRRDPRTIHMNFFAAEMELREHHCLGDEIRLLPGLGPGGIGEDPLNAWFPQNTTFNEHNDTLEAYDPTEDHSAVYQTYRVDAKNPYASGHVPETRWVSDDGADSEEEELEQLEAEITNNEPDIPDETQGLVNNPSYIDDDDQWEDTVEHRDSGIRDIIVTGTSLPMRALRAC</sequence>
<reference evidence="1" key="2">
    <citation type="journal article" date="2020" name="Nat. Commun.">
        <title>Large-scale genome sequencing of mycorrhizal fungi provides insights into the early evolution of symbiotic traits.</title>
        <authorList>
            <person name="Miyauchi S."/>
            <person name="Kiss E."/>
            <person name="Kuo A."/>
            <person name="Drula E."/>
            <person name="Kohler A."/>
            <person name="Sanchez-Garcia M."/>
            <person name="Morin E."/>
            <person name="Andreopoulos B."/>
            <person name="Barry K.W."/>
            <person name="Bonito G."/>
            <person name="Buee M."/>
            <person name="Carver A."/>
            <person name="Chen C."/>
            <person name="Cichocki N."/>
            <person name="Clum A."/>
            <person name="Culley D."/>
            <person name="Crous P.W."/>
            <person name="Fauchery L."/>
            <person name="Girlanda M."/>
            <person name="Hayes R.D."/>
            <person name="Keri Z."/>
            <person name="LaButti K."/>
            <person name="Lipzen A."/>
            <person name="Lombard V."/>
            <person name="Magnuson J."/>
            <person name="Maillard F."/>
            <person name="Murat C."/>
            <person name="Nolan M."/>
            <person name="Ohm R.A."/>
            <person name="Pangilinan J."/>
            <person name="Pereira M.F."/>
            <person name="Perotto S."/>
            <person name="Peter M."/>
            <person name="Pfister S."/>
            <person name="Riley R."/>
            <person name="Sitrit Y."/>
            <person name="Stielow J.B."/>
            <person name="Szollosi G."/>
            <person name="Zifcakova L."/>
            <person name="Stursova M."/>
            <person name="Spatafora J.W."/>
            <person name="Tedersoo L."/>
            <person name="Vaario L.M."/>
            <person name="Yamada A."/>
            <person name="Yan M."/>
            <person name="Wang P."/>
            <person name="Xu J."/>
            <person name="Bruns T."/>
            <person name="Baldrian P."/>
            <person name="Vilgalys R."/>
            <person name="Dunand C."/>
            <person name="Henrissat B."/>
            <person name="Grigoriev I.V."/>
            <person name="Hibbett D."/>
            <person name="Nagy L.G."/>
            <person name="Martin F.M."/>
        </authorList>
    </citation>
    <scope>NUCLEOTIDE SEQUENCE</scope>
    <source>
        <strain evidence="1">P2</strain>
    </source>
</reference>
<dbReference type="Proteomes" id="UP000886501">
    <property type="component" value="Unassembled WGS sequence"/>
</dbReference>
<comment type="caution">
    <text evidence="1">The sequence shown here is derived from an EMBL/GenBank/DDBJ whole genome shotgun (WGS) entry which is preliminary data.</text>
</comment>
<reference evidence="1" key="1">
    <citation type="submission" date="2019-10" db="EMBL/GenBank/DDBJ databases">
        <authorList>
            <consortium name="DOE Joint Genome Institute"/>
            <person name="Kuo A."/>
            <person name="Miyauchi S."/>
            <person name="Kiss E."/>
            <person name="Drula E."/>
            <person name="Kohler A."/>
            <person name="Sanchez-Garcia M."/>
            <person name="Andreopoulos B."/>
            <person name="Barry K.W."/>
            <person name="Bonito G."/>
            <person name="Buee M."/>
            <person name="Carver A."/>
            <person name="Chen C."/>
            <person name="Cichocki N."/>
            <person name="Clum A."/>
            <person name="Culley D."/>
            <person name="Crous P.W."/>
            <person name="Fauchery L."/>
            <person name="Girlanda M."/>
            <person name="Hayes R."/>
            <person name="Keri Z."/>
            <person name="Labutti K."/>
            <person name="Lipzen A."/>
            <person name="Lombard V."/>
            <person name="Magnuson J."/>
            <person name="Maillard F."/>
            <person name="Morin E."/>
            <person name="Murat C."/>
            <person name="Nolan M."/>
            <person name="Ohm R."/>
            <person name="Pangilinan J."/>
            <person name="Pereira M."/>
            <person name="Perotto S."/>
            <person name="Peter M."/>
            <person name="Riley R."/>
            <person name="Sitrit Y."/>
            <person name="Stielow B."/>
            <person name="Szollosi G."/>
            <person name="Zifcakova L."/>
            <person name="Stursova M."/>
            <person name="Spatafora J.W."/>
            <person name="Tedersoo L."/>
            <person name="Vaario L.-M."/>
            <person name="Yamada A."/>
            <person name="Yan M."/>
            <person name="Wang P."/>
            <person name="Xu J."/>
            <person name="Bruns T."/>
            <person name="Baldrian P."/>
            <person name="Vilgalys R."/>
            <person name="Henrissat B."/>
            <person name="Grigoriev I.V."/>
            <person name="Hibbett D."/>
            <person name="Nagy L.G."/>
            <person name="Martin F.M."/>
        </authorList>
    </citation>
    <scope>NUCLEOTIDE SEQUENCE</scope>
    <source>
        <strain evidence="1">P2</strain>
    </source>
</reference>
<evidence type="ECO:0000313" key="1">
    <source>
        <dbReference type="EMBL" id="KAF9648741.1"/>
    </source>
</evidence>
<gene>
    <name evidence="1" type="ORF">BDM02DRAFT_3186850</name>
</gene>
<organism evidence="1 2">
    <name type="scientific">Thelephora ganbajun</name>
    <name type="common">Ganba fungus</name>
    <dbReference type="NCBI Taxonomy" id="370292"/>
    <lineage>
        <taxon>Eukaryota</taxon>
        <taxon>Fungi</taxon>
        <taxon>Dikarya</taxon>
        <taxon>Basidiomycota</taxon>
        <taxon>Agaricomycotina</taxon>
        <taxon>Agaricomycetes</taxon>
        <taxon>Thelephorales</taxon>
        <taxon>Thelephoraceae</taxon>
        <taxon>Thelephora</taxon>
    </lineage>
</organism>
<accession>A0ACB6ZGG0</accession>
<dbReference type="EMBL" id="MU118008">
    <property type="protein sequence ID" value="KAF9648741.1"/>
    <property type="molecule type" value="Genomic_DNA"/>
</dbReference>
<proteinExistence type="predicted"/>
<keyword evidence="2" id="KW-1185">Reference proteome</keyword>
<name>A0ACB6ZGG0_THEGA</name>